<dbReference type="EMBL" id="VUMV01000002">
    <property type="protein sequence ID" value="MST81618.1"/>
    <property type="molecule type" value="Genomic_DNA"/>
</dbReference>
<sequence>MSFFFPVCAKMLFMSNHNFRRPLSRETIKYIAILAMTCNHAALALLPASSAARVALTDIGYFTAITMCFFLTEGYSYTRSVKNYASRLLVSGLLAEIPFCVVRGSFAFDMMFTLLICLGVLCICDRVPDLTQKVLLILLLAFLSGFCDWGALPVLFVLLFRFSRGKRHLEAASFCVGALAQFFSELAGNWSSSVSGTAAARSALFASLPLLASGAVILCLYSGRRAERFRTFHKWFFYFYYPAHLALLACCRLLLSRTP</sequence>
<accession>A0A7X2P7E6</accession>
<dbReference type="InterPro" id="IPR008875">
    <property type="entry name" value="TraX"/>
</dbReference>
<name>A0A7X2P7E6_9FIRM</name>
<keyword evidence="3" id="KW-1185">Reference proteome</keyword>
<dbReference type="Pfam" id="PF05857">
    <property type="entry name" value="TraX"/>
    <property type="match status" value="1"/>
</dbReference>
<keyword evidence="1" id="KW-0812">Transmembrane</keyword>
<feature type="transmembrane region" description="Helical" evidence="1">
    <location>
        <begin position="134"/>
        <end position="159"/>
    </location>
</feature>
<comment type="caution">
    <text evidence="2">The sequence shown here is derived from an EMBL/GenBank/DDBJ whole genome shotgun (WGS) entry which is preliminary data.</text>
</comment>
<feature type="transmembrane region" description="Helical" evidence="1">
    <location>
        <begin position="106"/>
        <end position="128"/>
    </location>
</feature>
<proteinExistence type="predicted"/>
<feature type="transmembrane region" description="Helical" evidence="1">
    <location>
        <begin position="203"/>
        <end position="223"/>
    </location>
</feature>
<gene>
    <name evidence="2" type="ORF">FYJ60_04750</name>
</gene>
<feature type="transmembrane region" description="Helical" evidence="1">
    <location>
        <begin position="235"/>
        <end position="255"/>
    </location>
</feature>
<feature type="transmembrane region" description="Helical" evidence="1">
    <location>
        <begin position="61"/>
        <end position="78"/>
    </location>
</feature>
<reference evidence="2 3" key="1">
    <citation type="submission" date="2019-08" db="EMBL/GenBank/DDBJ databases">
        <title>In-depth cultivation of the pig gut microbiome towards novel bacterial diversity and tailored functional studies.</title>
        <authorList>
            <person name="Wylensek D."/>
            <person name="Hitch T.C.A."/>
            <person name="Clavel T."/>
        </authorList>
    </citation>
    <scope>NUCLEOTIDE SEQUENCE [LARGE SCALE GENOMIC DNA]</scope>
    <source>
        <strain evidence="2 3">Oil+RF-744-WCA-WT-13</strain>
    </source>
</reference>
<evidence type="ECO:0000313" key="3">
    <source>
        <dbReference type="Proteomes" id="UP000466864"/>
    </source>
</evidence>
<organism evidence="2 3">
    <name type="scientific">Bilifractor porci</name>
    <dbReference type="NCBI Taxonomy" id="2606636"/>
    <lineage>
        <taxon>Bacteria</taxon>
        <taxon>Bacillati</taxon>
        <taxon>Bacillota</taxon>
        <taxon>Clostridia</taxon>
        <taxon>Lachnospirales</taxon>
        <taxon>Lachnospiraceae</taxon>
        <taxon>Bilifractor</taxon>
    </lineage>
</organism>
<evidence type="ECO:0000256" key="1">
    <source>
        <dbReference type="SAM" id="Phobius"/>
    </source>
</evidence>
<dbReference type="Proteomes" id="UP000466864">
    <property type="component" value="Unassembled WGS sequence"/>
</dbReference>
<evidence type="ECO:0000313" key="2">
    <source>
        <dbReference type="EMBL" id="MST81618.1"/>
    </source>
</evidence>
<keyword evidence="1" id="KW-0472">Membrane</keyword>
<dbReference type="AlphaFoldDB" id="A0A7X2P7E6"/>
<keyword evidence="1" id="KW-1133">Transmembrane helix</keyword>
<protein>
    <submittedName>
        <fullName evidence="2">Conjugal transfer protein TraX</fullName>
    </submittedName>
</protein>